<dbReference type="PROSITE" id="PS00012">
    <property type="entry name" value="PHOSPHOPANTETHEINE"/>
    <property type="match status" value="2"/>
</dbReference>
<keyword evidence="6" id="KW-0677">Repeat</keyword>
<keyword evidence="3" id="KW-0596">Phosphopantetheine</keyword>
<evidence type="ECO:0000256" key="7">
    <source>
        <dbReference type="ARBA" id="ARBA00023194"/>
    </source>
</evidence>
<dbReference type="InterPro" id="IPR010071">
    <property type="entry name" value="AA_adenyl_dom"/>
</dbReference>
<evidence type="ECO:0000256" key="4">
    <source>
        <dbReference type="ARBA" id="ARBA00022553"/>
    </source>
</evidence>
<dbReference type="GO" id="GO:0044550">
    <property type="term" value="P:secondary metabolite biosynthetic process"/>
    <property type="evidence" value="ECO:0007669"/>
    <property type="project" value="UniProtKB-ARBA"/>
</dbReference>
<feature type="domain" description="Carrier" evidence="8">
    <location>
        <begin position="2310"/>
        <end position="2385"/>
    </location>
</feature>
<dbReference type="Gene3D" id="2.30.38.10">
    <property type="entry name" value="Luciferase, Domain 3"/>
    <property type="match status" value="3"/>
</dbReference>
<keyword evidence="5" id="KW-0436">Ligase</keyword>
<dbReference type="SUPFAM" id="SSF52777">
    <property type="entry name" value="CoA-dependent acyltransferases"/>
    <property type="match status" value="7"/>
</dbReference>
<dbReference type="FunFam" id="3.40.50.12780:FF:000012">
    <property type="entry name" value="Non-ribosomal peptide synthetase"/>
    <property type="match status" value="3"/>
</dbReference>
<reference evidence="10 12" key="3">
    <citation type="submission" date="2023-03" db="EMBL/GenBank/DDBJ databases">
        <title>Agriculturally important microbes genome sequencing.</title>
        <authorList>
            <person name="Dunlap C."/>
        </authorList>
    </citation>
    <scope>NUCLEOTIDE SEQUENCE [LARGE SCALE GENOMIC DNA]</scope>
    <source>
        <strain evidence="10 12">CBP-3203</strain>
    </source>
</reference>
<dbReference type="FunFam" id="3.40.50.980:FF:000001">
    <property type="entry name" value="Non-ribosomal peptide synthetase"/>
    <property type="match status" value="3"/>
</dbReference>
<evidence type="ECO:0000256" key="3">
    <source>
        <dbReference type="ARBA" id="ARBA00022450"/>
    </source>
</evidence>
<dbReference type="Proteomes" id="UP001341297">
    <property type="component" value="Unassembled WGS sequence"/>
</dbReference>
<sequence length="3475" mass="393621">MKDFRKKFETLSSDNKALVIEMMKKKARTKAEDSIPVQPRESDEFPLSFPQQRLWVLHEMEPGNPFYNVPSGFRLKGVLRRSLLQKSLDEMCKRHEILRTRFSAAEDGQPVQRIEPHFTRSLDIFDYRHLDREEREAESQRRIRQEILRPFDLSDVPWRAALFCLSDSEHILLLSMHHVMFDGWSLQVFMQELLAIYSAFSAGKPNPLSEPALQYADFSCWQRQSVREDVLHKQYEYWERKLKNVPVLELPGDRPRPGVQTYRGSGYTFPIPKPLYDSLKKLSRDEGATLFAVLLSAFKVLIFRNTHQEDIAVGTPVHGRSCKELEGMIGVFINMLVLRSRLSGNPSFRTLLHSVREETWNALSNQEVPFDQLVARLQPNRSLSHSPLFQVMFALHQFMPAMRISELELEFMHLDTGGSKYDVSLEIYEKPEGLSCHFEYNTDIFNRDRIERIGMQYYALLESLVSDPARRIEDIALTHLLSEEERRQNIRLRNETYWLKQLSGELPVLQLPVDRPRRGKGFTGDAVGITAGAELKQKLERLARENGATLYMVLLSAYQTLLSRYSGQEEVIVGSPMARQLSGSNRAAEMMFAALRGYPQTGKSFHAFLKEMKEVSIGALEHWEIPFESLAEKLETGTGAGRKRMFDAMLVPDGPVIDEDDHSRMQEAFSLESDSAIKPDLTLGYGTGGSGIAFRFRYNRELFERETIMRWTSHWLRLLEQVAEKPGIQLGKIDLLTEEEKLMLRSCNDTRAAYPQDKTIHRLFEEQAERTPDQEAVVFEDRRLTYRELNARANRLARILREKGVAPDDIVGLMAERSVEMLVGILGILKAGGAYLPLDPDYPEERIAFMLADSHAKWLLKEPQNGGRISFCGDTLILNEADELTEIEPNLPAAAGPRNLAYVIYTSGSTGKPKGVMVEHHSVINRLQWMQKRYPLQKDDVILQKTPFSFDVSVWELLWWGEAGAKVCLLPPGGEKDPDILLQTIKRHGITTLHFVPPMLSAFLNALEDGKRIDSIGSIRRVFSSGEALPASLVKRFQRFISRKTGAGLINLYGPTEATVDVSYYDCPQTETVSRVPIGKPIDNIQLFVVGAQGMLQPVGVAGELCISGAGLARGYLNKPGLTAEKFAVNPFVPGERMYRTGDLARRLPDGSIEYLGRIDHQVKIRGYRIELGEIEHRLLAHEKVKEAAVMVKEGADGDKILCAYFVANVPMETDELRIHAAKMLPPFMVPAFYEQLPHMPLTANGKLDRKALPDPEHVSRAAYVEPASGTETELARLWQDVLGLERVGAADDFFELGGHSLKAMTLAARIHREWGAEVPLREIFRCSTLRELAARIVENTGTSRYAEIKPAPYRETYPVSSAQKRMYVLQQMNPEATIYNMPAVFVIEGVLDRKRLERVFRRLIARHESLRTQFGMIGETPVQQVLERVSFDVSYVNEINGDAERWMQSFVQPFDLSKAPLLRVGVMSLGDERHLLAVDMHHIISDGVTASLFINEFSRLYRGEKLAPLSIQYKDFAVWQNARLESEAYRKQEAYWLKQLAGELPVLQLPADKPRPPVQNFAGDAVLSTASAELRQKLEELAQETGATLYMVLLAAYQTLLSRYSGQEEIIVGSPVAGRPHADLEKIAGMFVNTLAMRSYPQKNKTFRIFLEEMKRTALEAYENQEVPFEALVDKLGVPRDVNRNPVFDALFVLQNAEGAKLEMDRLTLHPYEQVHPIAKFDLTLQAEEKNGELHFTWEYSKELFERETIMRWTGHWLRLLEQVAGNPDTLLGEIDLLTESEKRQLLVAFNDTKADDPDDKTIHQLFEEQVERTPDRIAVVLEDQQLTYRELNEKANRLARVLRDKGVHPEDLVGILVNRSLDMAVGVLGVWKAGGAYVPIDPDYPLERIQYMLEESRTKLLLAHRDLTEQISFSGEIIDFTSLQINQQENTNLESVSRQEHLAYVMFTSGTTGRPKGVMIEHRNLQNMAHAWNKAYRLDGGTANVLQMASFSFDVFVGDMTRALVHGGKMVICPNDSRLDPAAVYNLLISHDIHLLETTPTMALAFMTYIEDNNLETGALERLIVGSDSCPAADFNRLQQTFGTRLNILNSYGVTEACIDASYYEPAGGSLSSSGYVPIGKPISNVKLYVTDGNRHLQPIGIPGELCVGGAGVGRGYWNRPKLTAEKFLPDPFVPGEQIYKTGDLVRWLPDGNLEYIGRIDDQVKIRGYRIELAEIEHRLAAHEAVKEAVVISREDGSGDKTLCAYFTAKQPVETNELRVHIEKSLPPYMVPSFFTEIESMPLTQNGKLNRRALPEPDRLSGGAEYVEPETATEAHLAALWEEVLGIEKIGADDNFFESGGHSLKAMTLIWRIRKEWGTEVPLRELFRYPTVRGLAAWIDEYQNASRFDEIKPASPQKTYELSSAQKRMYVLHQVDQKATTYNMPTVFVLEGRLDVEKLERAFKGVIARHELLRTRFIIDDREPKQQIEKEVAFALSFLNGSEEKAEQWLQSFVRPFELSTAPLLRAGVMAVSEERYLLAIDIHHIIADGMTVSLLVNELCILYNGAELAQPTLHYKDFAVWQNARMKDEACANQEGYWLKQLDGELPVLQLPTDKPRPAVQSFAGDVVEGTTGTVLKEKLDRLAQDTGTTIYMILLAAYQTLLSRYSGQDDIIVGSPIAGRMHSDLEKIPGMFVNTLAMRGYPRGEKAFSVFLKEIKETVLGAFEHQEVQFEALVEKLGAPRDVSRNPVFDAMFVMQNTEDAEPVLNGLSLKTYKLIHTIAKFDLTLQAEEKTEGLKFTWEYSTALFERETIIRWAGHWLRLLEQVTGNPDIQLGKIDFLSEKEKHQLLYTFNNTKADYPRDKKVHQLFEEQVERTPDHAALVFKDRQMTYRELNERANRLARTLRSAGIKTEQPVALMAERSLEMVVGIFGILKAGGAYVPIDPEYPEERIRYMLDDSGADMLLLHLQERIPFLGKTIVLDDEKAYSVNDSNLEAITGPDHVAYMIYTSGTTGKPKAVMAEHHGLCNLTLIFEKKLPISQQDKVVQFASLSFDASCWEIVMSLLFGATLYIPHAEAILDHRLFEQFIYKNGITTATLPPAYAAYLRPEQVPTLRKLITAGSAPPVELVRRWGNKVTYFNAYGPTESSICSALWQFDGSMASGCVPIGSPIHNHFVYILDIHGNLQPIGAAGELCIAGEGLARGYLNRPELTAEKFADHPFRANEKVFKTGDLARWLPDGNIEYLGRIDHQVKIRGYRVELGEIEHRLLEHDAIKEAAVIAREDAGSGKFLCAYYVAKKPVNVSELRSFIRAVLPSYMMPEFFAELEQMPLTPNGKLDRKALPEPDRKSAENVYVEPETETEERLAALWQEVLGVERIGAADHFFELGGQSLKAMTLMTYIQQELKTAISIKELFRFPTVRELAGRIDAAAAQSANRYIKYLEKMTPENRKLFFENERDHIVNDIGTTGYDHLYNIYVGRPDISQRGKKHAD</sequence>
<dbReference type="Gene3D" id="3.40.50.980">
    <property type="match status" value="6"/>
</dbReference>
<dbReference type="Gene3D" id="1.10.1200.10">
    <property type="entry name" value="ACP-like"/>
    <property type="match status" value="2"/>
</dbReference>
<dbReference type="EMBL" id="LECW02000024">
    <property type="protein sequence ID" value="KRT92971.1"/>
    <property type="molecule type" value="Genomic_DNA"/>
</dbReference>
<evidence type="ECO:0000259" key="8">
    <source>
        <dbReference type="PROSITE" id="PS50075"/>
    </source>
</evidence>
<protein>
    <submittedName>
        <fullName evidence="10">Non-ribosomal peptide synthetase</fullName>
    </submittedName>
</protein>
<dbReference type="GO" id="GO:0043041">
    <property type="term" value="P:amino acid activation for nonribosomal peptide biosynthetic process"/>
    <property type="evidence" value="ECO:0007669"/>
    <property type="project" value="TreeGrafter"/>
</dbReference>
<dbReference type="PANTHER" id="PTHR45527:SF1">
    <property type="entry name" value="FATTY ACID SYNTHASE"/>
    <property type="match status" value="1"/>
</dbReference>
<dbReference type="FunFam" id="3.30.559.30:FF:000001">
    <property type="entry name" value="Non-ribosomal peptide synthetase"/>
    <property type="match status" value="1"/>
</dbReference>
<dbReference type="CDD" id="cd19531">
    <property type="entry name" value="LCL_NRPS-like"/>
    <property type="match status" value="3"/>
</dbReference>
<gene>
    <name evidence="9" type="ORF">AB447_220785</name>
    <name evidence="10" type="ORF">P8828_17600</name>
</gene>
<dbReference type="CDD" id="cd05930">
    <property type="entry name" value="A_NRPS"/>
    <property type="match status" value="1"/>
</dbReference>
<evidence type="ECO:0000313" key="12">
    <source>
        <dbReference type="Proteomes" id="UP001341297"/>
    </source>
</evidence>
<feature type="domain" description="Carrier" evidence="8">
    <location>
        <begin position="1266"/>
        <end position="1341"/>
    </location>
</feature>
<dbReference type="InterPro" id="IPR029058">
    <property type="entry name" value="AB_hydrolase_fold"/>
</dbReference>
<dbReference type="GO" id="GO:0005829">
    <property type="term" value="C:cytosol"/>
    <property type="evidence" value="ECO:0007669"/>
    <property type="project" value="TreeGrafter"/>
</dbReference>
<dbReference type="InterPro" id="IPR045851">
    <property type="entry name" value="AMP-bd_C_sf"/>
</dbReference>
<evidence type="ECO:0000313" key="9">
    <source>
        <dbReference type="EMBL" id="KRT92971.1"/>
    </source>
</evidence>
<organism evidence="9 11">
    <name type="scientific">Bacillus glycinifermentans</name>
    <dbReference type="NCBI Taxonomy" id="1664069"/>
    <lineage>
        <taxon>Bacteria</taxon>
        <taxon>Bacillati</taxon>
        <taxon>Bacillota</taxon>
        <taxon>Bacilli</taxon>
        <taxon>Bacillales</taxon>
        <taxon>Bacillaceae</taxon>
        <taxon>Bacillus</taxon>
    </lineage>
</organism>
<accession>A0A0T6BMV4</accession>
<dbReference type="InterPro" id="IPR009081">
    <property type="entry name" value="PP-bd_ACP"/>
</dbReference>
<dbReference type="Pfam" id="PF13193">
    <property type="entry name" value="AMP-binding_C"/>
    <property type="match status" value="3"/>
</dbReference>
<keyword evidence="12" id="KW-1185">Reference proteome</keyword>
<reference evidence="9" key="2">
    <citation type="submission" date="2015-10" db="EMBL/GenBank/DDBJ databases">
        <authorList>
            <person name="Gilbert D.G."/>
        </authorList>
    </citation>
    <scope>NUCLEOTIDE SEQUENCE</scope>
    <source>
        <strain evidence="9">GO-13</strain>
    </source>
</reference>
<dbReference type="GO" id="GO:0016874">
    <property type="term" value="F:ligase activity"/>
    <property type="evidence" value="ECO:0007669"/>
    <property type="project" value="UniProtKB-KW"/>
</dbReference>
<dbReference type="InterPro" id="IPR036736">
    <property type="entry name" value="ACP-like_sf"/>
</dbReference>
<dbReference type="SUPFAM" id="SSF56801">
    <property type="entry name" value="Acetyl-CoA synthetase-like"/>
    <property type="match status" value="3"/>
</dbReference>
<dbReference type="Gene3D" id="3.30.300.30">
    <property type="match status" value="3"/>
</dbReference>
<dbReference type="FunFam" id="1.10.1200.10:FF:000005">
    <property type="entry name" value="Nonribosomal peptide synthetase 1"/>
    <property type="match status" value="3"/>
</dbReference>
<dbReference type="SMART" id="SM00823">
    <property type="entry name" value="PKS_PP"/>
    <property type="match status" value="3"/>
</dbReference>
<dbReference type="InterPro" id="IPR006162">
    <property type="entry name" value="Ppantetheine_attach_site"/>
</dbReference>
<dbReference type="NCBIfam" id="NF003417">
    <property type="entry name" value="PRK04813.1"/>
    <property type="match status" value="3"/>
</dbReference>
<evidence type="ECO:0000256" key="5">
    <source>
        <dbReference type="ARBA" id="ARBA00022598"/>
    </source>
</evidence>
<dbReference type="PROSITE" id="PS00455">
    <property type="entry name" value="AMP_BINDING"/>
    <property type="match status" value="3"/>
</dbReference>
<dbReference type="FunFam" id="2.30.38.10:FF:000001">
    <property type="entry name" value="Non-ribosomal peptide synthetase PvdI"/>
    <property type="match status" value="3"/>
</dbReference>
<dbReference type="RefSeq" id="WP_053075382.1">
    <property type="nucleotide sequence ID" value="NZ_CP023481.1"/>
</dbReference>
<keyword evidence="4" id="KW-0597">Phosphoprotein</keyword>
<dbReference type="PANTHER" id="PTHR45527">
    <property type="entry name" value="NONRIBOSOMAL PEPTIDE SYNTHETASE"/>
    <property type="match status" value="1"/>
</dbReference>
<comment type="caution">
    <text evidence="9">The sequence shown here is derived from an EMBL/GenBank/DDBJ whole genome shotgun (WGS) entry which is preliminary data.</text>
</comment>
<proteinExistence type="inferred from homology"/>
<dbReference type="InterPro" id="IPR000873">
    <property type="entry name" value="AMP-dep_synth/lig_dom"/>
</dbReference>
<name>A0A0T6BMV4_9BACI</name>
<dbReference type="PROSITE" id="PS50075">
    <property type="entry name" value="CARRIER"/>
    <property type="match status" value="3"/>
</dbReference>
<dbReference type="Pfam" id="PF00550">
    <property type="entry name" value="PP-binding"/>
    <property type="match status" value="3"/>
</dbReference>
<evidence type="ECO:0000256" key="2">
    <source>
        <dbReference type="ARBA" id="ARBA00006432"/>
    </source>
</evidence>
<dbReference type="InterPro" id="IPR020806">
    <property type="entry name" value="PKS_PP-bd"/>
</dbReference>
<comment type="cofactor">
    <cofactor evidence="1">
        <name>pantetheine 4'-phosphate</name>
        <dbReference type="ChEBI" id="CHEBI:47942"/>
    </cofactor>
</comment>
<dbReference type="InterPro" id="IPR025110">
    <property type="entry name" value="AMP-bd_C"/>
</dbReference>
<keyword evidence="7" id="KW-0045">Antibiotic biosynthesis</keyword>
<reference evidence="9 11" key="1">
    <citation type="journal article" date="2015" name="Int. J. Syst. Evol. Microbiol.">
        <title>Bacillus glycinifermentans sp. nov., isolated from fermented soybean paste.</title>
        <authorList>
            <person name="Kim S.J."/>
            <person name="Dunlap C.A."/>
            <person name="Kwon S.W."/>
            <person name="Rooney A.P."/>
        </authorList>
    </citation>
    <scope>NUCLEOTIDE SEQUENCE [LARGE SCALE GENOMIC DNA]</scope>
    <source>
        <strain evidence="9 11">GO-13</strain>
    </source>
</reference>
<dbReference type="FunFam" id="3.30.300.30:FF:000010">
    <property type="entry name" value="Enterobactin synthetase component F"/>
    <property type="match status" value="3"/>
</dbReference>
<dbReference type="InterPro" id="IPR023213">
    <property type="entry name" value="CAT-like_dom_sf"/>
</dbReference>
<feature type="domain" description="Carrier" evidence="8">
    <location>
        <begin position="3339"/>
        <end position="3414"/>
    </location>
</feature>
<evidence type="ECO:0000313" key="10">
    <source>
        <dbReference type="EMBL" id="MEC0486600.1"/>
    </source>
</evidence>
<dbReference type="Gene3D" id="3.30.559.30">
    <property type="entry name" value="Nonribosomal peptide synthetase, condensation domain"/>
    <property type="match status" value="4"/>
</dbReference>
<dbReference type="SUPFAM" id="SSF47336">
    <property type="entry name" value="ACP-like"/>
    <property type="match status" value="3"/>
</dbReference>
<dbReference type="FunFam" id="3.40.50.980:FF:000002">
    <property type="entry name" value="Enterobactin synthetase component F"/>
    <property type="match status" value="1"/>
</dbReference>
<dbReference type="Pfam" id="PF00501">
    <property type="entry name" value="AMP-binding"/>
    <property type="match status" value="3"/>
</dbReference>
<dbReference type="GO" id="GO:0031177">
    <property type="term" value="F:phosphopantetheine binding"/>
    <property type="evidence" value="ECO:0007669"/>
    <property type="project" value="InterPro"/>
</dbReference>
<dbReference type="InterPro" id="IPR001242">
    <property type="entry name" value="Condensation_dom"/>
</dbReference>
<dbReference type="EMBL" id="JARRTL010000019">
    <property type="protein sequence ID" value="MEC0486600.1"/>
    <property type="molecule type" value="Genomic_DNA"/>
</dbReference>
<dbReference type="Proteomes" id="UP000036168">
    <property type="component" value="Unassembled WGS sequence"/>
</dbReference>
<dbReference type="Gene3D" id="3.40.50.1820">
    <property type="entry name" value="alpha/beta hydrolase"/>
    <property type="match status" value="1"/>
</dbReference>
<dbReference type="GO" id="GO:0017000">
    <property type="term" value="P:antibiotic biosynthetic process"/>
    <property type="evidence" value="ECO:0007669"/>
    <property type="project" value="UniProtKB-KW"/>
</dbReference>
<dbReference type="InterPro" id="IPR020845">
    <property type="entry name" value="AMP-binding_CS"/>
</dbReference>
<dbReference type="NCBIfam" id="TIGR01733">
    <property type="entry name" value="AA-adenyl-dom"/>
    <property type="match status" value="3"/>
</dbReference>
<evidence type="ECO:0000256" key="6">
    <source>
        <dbReference type="ARBA" id="ARBA00022737"/>
    </source>
</evidence>
<dbReference type="OrthoDB" id="9765680at2"/>
<dbReference type="GO" id="GO:0008610">
    <property type="term" value="P:lipid biosynthetic process"/>
    <property type="evidence" value="ECO:0007669"/>
    <property type="project" value="UniProtKB-ARBA"/>
</dbReference>
<dbReference type="Pfam" id="PF00668">
    <property type="entry name" value="Condensation"/>
    <property type="match status" value="4"/>
</dbReference>
<evidence type="ECO:0000256" key="1">
    <source>
        <dbReference type="ARBA" id="ARBA00001957"/>
    </source>
</evidence>
<evidence type="ECO:0000313" key="11">
    <source>
        <dbReference type="Proteomes" id="UP000036168"/>
    </source>
</evidence>
<dbReference type="Gene3D" id="3.30.559.10">
    <property type="entry name" value="Chloramphenicol acetyltransferase-like domain"/>
    <property type="match status" value="3"/>
</dbReference>
<comment type="similarity">
    <text evidence="2">Belongs to the ATP-dependent AMP-binding enzyme family.</text>
</comment>